<feature type="transmembrane region" description="Helical" evidence="1">
    <location>
        <begin position="120"/>
        <end position="139"/>
    </location>
</feature>
<organism evidence="3 4">
    <name type="scientific">Hansschlegelia zhihuaiae</name>
    <dbReference type="NCBI Taxonomy" id="405005"/>
    <lineage>
        <taxon>Bacteria</taxon>
        <taxon>Pseudomonadati</taxon>
        <taxon>Pseudomonadota</taxon>
        <taxon>Alphaproteobacteria</taxon>
        <taxon>Hyphomicrobiales</taxon>
        <taxon>Methylopilaceae</taxon>
        <taxon>Hansschlegelia</taxon>
    </lineage>
</organism>
<dbReference type="InterPro" id="IPR009936">
    <property type="entry name" value="DUF1468"/>
</dbReference>
<sequence>MTSRVDLRDALFGVFLIAVAALVFYATRKLSFGTPADMGPGFMPRVLAGIATAFGAYFAIRGVTTAGEPIDPPQARPLACLLAGVAAFALLGLTAGIVVAAFATVVIAGLGSRETKPLEIALFAIAVAAASALLFVKALSLPMPIGPW</sequence>
<comment type="caution">
    <text evidence="3">The sequence shown here is derived from an EMBL/GenBank/DDBJ whole genome shotgun (WGS) entry which is preliminary data.</text>
</comment>
<feature type="transmembrane region" description="Helical" evidence="1">
    <location>
        <begin position="7"/>
        <end position="26"/>
    </location>
</feature>
<protein>
    <submittedName>
        <fullName evidence="3">Tripartite tricarboxylate transporter TctB family protein</fullName>
    </submittedName>
</protein>
<evidence type="ECO:0000256" key="1">
    <source>
        <dbReference type="SAM" id="Phobius"/>
    </source>
</evidence>
<feature type="transmembrane region" description="Helical" evidence="1">
    <location>
        <begin position="78"/>
        <end position="108"/>
    </location>
</feature>
<accession>A0A4Q0MKK4</accession>
<feature type="transmembrane region" description="Helical" evidence="1">
    <location>
        <begin position="46"/>
        <end position="66"/>
    </location>
</feature>
<dbReference type="RefSeq" id="WP_128776830.1">
    <property type="nucleotide sequence ID" value="NZ_RYFI01000005.1"/>
</dbReference>
<keyword evidence="1" id="KW-0472">Membrane</keyword>
<name>A0A4Q0MKK4_9HYPH</name>
<keyword evidence="1" id="KW-0812">Transmembrane</keyword>
<dbReference type="EMBL" id="RYFI01000005">
    <property type="protein sequence ID" value="RXF74154.1"/>
    <property type="molecule type" value="Genomic_DNA"/>
</dbReference>
<evidence type="ECO:0000259" key="2">
    <source>
        <dbReference type="Pfam" id="PF07331"/>
    </source>
</evidence>
<dbReference type="Pfam" id="PF07331">
    <property type="entry name" value="TctB"/>
    <property type="match status" value="1"/>
</dbReference>
<keyword evidence="4" id="KW-1185">Reference proteome</keyword>
<gene>
    <name evidence="3" type="ORF">EK403_07230</name>
</gene>
<reference evidence="3 4" key="1">
    <citation type="submission" date="2018-12" db="EMBL/GenBank/DDBJ databases">
        <title>bacterium Hansschlegelia zhihuaiae S113.</title>
        <authorList>
            <person name="He J."/>
        </authorList>
    </citation>
    <scope>NUCLEOTIDE SEQUENCE [LARGE SCALE GENOMIC DNA]</scope>
    <source>
        <strain evidence="3 4">S 113</strain>
    </source>
</reference>
<proteinExistence type="predicted"/>
<evidence type="ECO:0000313" key="3">
    <source>
        <dbReference type="EMBL" id="RXF74154.1"/>
    </source>
</evidence>
<keyword evidence="1" id="KW-1133">Transmembrane helix</keyword>
<dbReference type="Proteomes" id="UP000289708">
    <property type="component" value="Unassembled WGS sequence"/>
</dbReference>
<dbReference type="AlphaFoldDB" id="A0A4Q0MKK4"/>
<feature type="domain" description="DUF1468" evidence="2">
    <location>
        <begin position="11"/>
        <end position="144"/>
    </location>
</feature>
<evidence type="ECO:0000313" key="4">
    <source>
        <dbReference type="Proteomes" id="UP000289708"/>
    </source>
</evidence>
<dbReference type="OrthoDB" id="5186924at2"/>